<gene>
    <name evidence="2" type="ORF">SNAT2548_LOCUS26899</name>
</gene>
<name>A0A812SD89_9DINO</name>
<reference evidence="2" key="1">
    <citation type="submission" date="2021-02" db="EMBL/GenBank/DDBJ databases">
        <authorList>
            <person name="Dougan E. K."/>
            <person name="Rhodes N."/>
            <person name="Thang M."/>
            <person name="Chan C."/>
        </authorList>
    </citation>
    <scope>NUCLEOTIDE SEQUENCE</scope>
</reference>
<accession>A0A812SD89</accession>
<comment type="caution">
    <text evidence="2">The sequence shown here is derived from an EMBL/GenBank/DDBJ whole genome shotgun (WGS) entry which is preliminary data.</text>
</comment>
<feature type="region of interest" description="Disordered" evidence="1">
    <location>
        <begin position="1"/>
        <end position="40"/>
    </location>
</feature>
<keyword evidence="3" id="KW-1185">Reference proteome</keyword>
<organism evidence="2 3">
    <name type="scientific">Symbiodinium natans</name>
    <dbReference type="NCBI Taxonomy" id="878477"/>
    <lineage>
        <taxon>Eukaryota</taxon>
        <taxon>Sar</taxon>
        <taxon>Alveolata</taxon>
        <taxon>Dinophyceae</taxon>
        <taxon>Suessiales</taxon>
        <taxon>Symbiodiniaceae</taxon>
        <taxon>Symbiodinium</taxon>
    </lineage>
</organism>
<evidence type="ECO:0000313" key="3">
    <source>
        <dbReference type="Proteomes" id="UP000604046"/>
    </source>
</evidence>
<dbReference type="EMBL" id="CAJNDS010002446">
    <property type="protein sequence ID" value="CAE7478929.1"/>
    <property type="molecule type" value="Genomic_DNA"/>
</dbReference>
<evidence type="ECO:0000256" key="1">
    <source>
        <dbReference type="SAM" id="MobiDB-lite"/>
    </source>
</evidence>
<protein>
    <submittedName>
        <fullName evidence="2">Uncharacterized protein</fullName>
    </submittedName>
</protein>
<evidence type="ECO:0000313" key="2">
    <source>
        <dbReference type="EMBL" id="CAE7478929.1"/>
    </source>
</evidence>
<sequence length="107" mass="10987">MALAQNQGAALDPNAPALHDSCTDSTSAASPSLPRYAGSCGRDTPACRIPGGRGLKVLQGCGAAFLHEAFEASAVGTAAAAFCNRMQPKRPLRIKPKHIENVTNGVS</sequence>
<dbReference type="AlphaFoldDB" id="A0A812SD89"/>
<dbReference type="Proteomes" id="UP000604046">
    <property type="component" value="Unassembled WGS sequence"/>
</dbReference>
<proteinExistence type="predicted"/>